<feature type="domain" description="N-acetyltransferase" evidence="2">
    <location>
        <begin position="191"/>
        <end position="365"/>
    </location>
</feature>
<dbReference type="SUPFAM" id="SSF55729">
    <property type="entry name" value="Acyl-CoA N-acyltransferases (Nat)"/>
    <property type="match status" value="1"/>
</dbReference>
<dbReference type="InterPro" id="IPR000182">
    <property type="entry name" value="GNAT_dom"/>
</dbReference>
<protein>
    <recommendedName>
        <fullName evidence="2">N-acetyltransferase domain-containing protein</fullName>
    </recommendedName>
</protein>
<dbReference type="RefSeq" id="WP_345683697.1">
    <property type="nucleotide sequence ID" value="NZ_BAABRO010000004.1"/>
</dbReference>
<dbReference type="InterPro" id="IPR016181">
    <property type="entry name" value="Acyl_CoA_acyltransferase"/>
</dbReference>
<reference evidence="3 4" key="1">
    <citation type="submission" date="2024-02" db="EMBL/GenBank/DDBJ databases">
        <title>Rhodopirellula caenicola NBRC 110016.</title>
        <authorList>
            <person name="Ichikawa N."/>
            <person name="Katano-Makiyama Y."/>
            <person name="Hidaka K."/>
        </authorList>
    </citation>
    <scope>NUCLEOTIDE SEQUENCE [LARGE SCALE GENOMIC DNA]</scope>
    <source>
        <strain evidence="3 4">NBRC 110016</strain>
    </source>
</reference>
<dbReference type="Gene3D" id="3.40.630.30">
    <property type="match status" value="1"/>
</dbReference>
<comment type="caution">
    <text evidence="3">The sequence shown here is derived from an EMBL/GenBank/DDBJ whole genome shotgun (WGS) entry which is preliminary data.</text>
</comment>
<dbReference type="Pfam" id="PF00583">
    <property type="entry name" value="Acetyltransf_1"/>
    <property type="match status" value="1"/>
</dbReference>
<feature type="region of interest" description="Disordered" evidence="1">
    <location>
        <begin position="167"/>
        <end position="194"/>
    </location>
</feature>
<gene>
    <name evidence="3" type="ORF">Rcae01_02232</name>
</gene>
<accession>A0ABP9VNL0</accession>
<dbReference type="EMBL" id="BAABRO010000004">
    <property type="protein sequence ID" value="GAA5506779.1"/>
    <property type="molecule type" value="Genomic_DNA"/>
</dbReference>
<name>A0ABP9VNL0_9BACT</name>
<keyword evidence="4" id="KW-1185">Reference proteome</keyword>
<organism evidence="3 4">
    <name type="scientific">Novipirellula caenicola</name>
    <dbReference type="NCBI Taxonomy" id="1536901"/>
    <lineage>
        <taxon>Bacteria</taxon>
        <taxon>Pseudomonadati</taxon>
        <taxon>Planctomycetota</taxon>
        <taxon>Planctomycetia</taxon>
        <taxon>Pirellulales</taxon>
        <taxon>Pirellulaceae</taxon>
        <taxon>Novipirellula</taxon>
    </lineage>
</organism>
<proteinExistence type="predicted"/>
<sequence>MPTICPQIAPVHDLPVILPQLLQDLSIGRAQIVVDQIRGLLDDGHPDSILIVTAIDQDAASAPSGGKPLAAAIAIHPPQKGESPRSSNDSATLLHAGWITEVAEDERLRIIQTIQTHLDETLSRRGVHFVQWACDAFSLTDSAEAWFSGLGFRWVADLEYMTRSLEPSTEGTSASDRAKSATPHASPEPRVRLSPLDWNNESALPAFTKLIDQTYVDTLDCPSLLDYRSAEQTIAGYQANASFAPECWFTVSKTTPVEDGDNPVGVAILARHNGGRKKANQSSEIETNFERSNEVVELVYMGLIPTARGQRLGIDLIRSVIATAKGFCASRLILAVDQQNDVASDLYRAFGLQSMLEESVWVKSL</sequence>
<evidence type="ECO:0000259" key="2">
    <source>
        <dbReference type="PROSITE" id="PS51186"/>
    </source>
</evidence>
<evidence type="ECO:0000256" key="1">
    <source>
        <dbReference type="SAM" id="MobiDB-lite"/>
    </source>
</evidence>
<dbReference type="Proteomes" id="UP001416858">
    <property type="component" value="Unassembled WGS sequence"/>
</dbReference>
<evidence type="ECO:0000313" key="4">
    <source>
        <dbReference type="Proteomes" id="UP001416858"/>
    </source>
</evidence>
<evidence type="ECO:0000313" key="3">
    <source>
        <dbReference type="EMBL" id="GAA5506779.1"/>
    </source>
</evidence>
<dbReference type="CDD" id="cd04301">
    <property type="entry name" value="NAT_SF"/>
    <property type="match status" value="1"/>
</dbReference>
<dbReference type="PROSITE" id="PS51186">
    <property type="entry name" value="GNAT"/>
    <property type="match status" value="1"/>
</dbReference>